<feature type="compositionally biased region" description="Basic and acidic residues" evidence="1">
    <location>
        <begin position="104"/>
        <end position="117"/>
    </location>
</feature>
<proteinExistence type="predicted"/>
<dbReference type="OrthoDB" id="4775143at2"/>
<feature type="compositionally biased region" description="Low complexity" evidence="1">
    <location>
        <begin position="41"/>
        <end position="50"/>
    </location>
</feature>
<feature type="transmembrane region" description="Helical" evidence="2">
    <location>
        <begin position="54"/>
        <end position="77"/>
    </location>
</feature>
<feature type="region of interest" description="Disordered" evidence="1">
    <location>
        <begin position="1"/>
        <end position="51"/>
    </location>
</feature>
<dbReference type="RefSeq" id="WP_068531231.1">
    <property type="nucleotide sequence ID" value="NZ_FNLF01000002.1"/>
</dbReference>
<feature type="compositionally biased region" description="Low complexity" evidence="1">
    <location>
        <begin position="131"/>
        <end position="140"/>
    </location>
</feature>
<gene>
    <name evidence="3" type="ORF">SAMN04489765_4278</name>
</gene>
<feature type="compositionally biased region" description="Pro residues" evidence="1">
    <location>
        <begin position="1"/>
        <end position="12"/>
    </location>
</feature>
<keyword evidence="2" id="KW-1133">Transmembrane helix</keyword>
<feature type="region of interest" description="Disordered" evidence="1">
    <location>
        <begin position="83"/>
        <end position="148"/>
    </location>
</feature>
<reference evidence="4" key="1">
    <citation type="submission" date="2016-10" db="EMBL/GenBank/DDBJ databases">
        <authorList>
            <person name="Varghese N."/>
            <person name="Submissions S."/>
        </authorList>
    </citation>
    <scope>NUCLEOTIDE SEQUENCE [LARGE SCALE GENOMIC DNA]</scope>
    <source>
        <strain evidence="4">DSM 44142</strain>
    </source>
</reference>
<protein>
    <submittedName>
        <fullName evidence="3">Uncharacterized protein</fullName>
    </submittedName>
</protein>
<evidence type="ECO:0000256" key="2">
    <source>
        <dbReference type="SAM" id="Phobius"/>
    </source>
</evidence>
<keyword evidence="4" id="KW-1185">Reference proteome</keyword>
<dbReference type="EMBL" id="FNLF01000002">
    <property type="protein sequence ID" value="SDR25638.1"/>
    <property type="molecule type" value="Genomic_DNA"/>
</dbReference>
<evidence type="ECO:0000313" key="3">
    <source>
        <dbReference type="EMBL" id="SDR25638.1"/>
    </source>
</evidence>
<dbReference type="AlphaFoldDB" id="A0A1H1HKJ7"/>
<evidence type="ECO:0000256" key="1">
    <source>
        <dbReference type="SAM" id="MobiDB-lite"/>
    </source>
</evidence>
<accession>A0A1H1HKJ7</accession>
<keyword evidence="2" id="KW-0812">Transmembrane</keyword>
<name>A0A1H1HKJ7_9ACTN</name>
<keyword evidence="2" id="KW-0472">Membrane</keyword>
<dbReference type="Proteomes" id="UP000183053">
    <property type="component" value="Unassembled WGS sequence"/>
</dbReference>
<organism evidence="3 4">
    <name type="scientific">Tsukamurella pulmonis</name>
    <dbReference type="NCBI Taxonomy" id="47312"/>
    <lineage>
        <taxon>Bacteria</taxon>
        <taxon>Bacillati</taxon>
        <taxon>Actinomycetota</taxon>
        <taxon>Actinomycetes</taxon>
        <taxon>Mycobacteriales</taxon>
        <taxon>Tsukamurellaceae</taxon>
        <taxon>Tsukamurella</taxon>
    </lineage>
</organism>
<sequence>MPEPTDPQPTDPQPAAAQPPTAPIPPVVEAAPTGPPPAAPAPAAAPSGGPSRKLLIGAIVFGLIGFSGVSFTAGYWVSELGDHRGGHAMERTGPGGHGAQARLFELHREGGRAERMRPPGLDPSEPTAGRTTADPSGTPSTPTPAPAP</sequence>
<evidence type="ECO:0000313" key="4">
    <source>
        <dbReference type="Proteomes" id="UP000183053"/>
    </source>
</evidence>
<dbReference type="STRING" id="47312.SAMN04489765_4278"/>